<dbReference type="InterPro" id="IPR044202">
    <property type="entry name" value="LETM1/MDM38-like"/>
</dbReference>
<feature type="compositionally biased region" description="Pro residues" evidence="8">
    <location>
        <begin position="59"/>
        <end position="78"/>
    </location>
</feature>
<evidence type="ECO:0000256" key="9">
    <source>
        <dbReference type="SAM" id="Phobius"/>
    </source>
</evidence>
<feature type="domain" description="Letm1 RBD" evidence="10">
    <location>
        <begin position="173"/>
        <end position="356"/>
    </location>
</feature>
<evidence type="ECO:0000256" key="8">
    <source>
        <dbReference type="SAM" id="MobiDB-lite"/>
    </source>
</evidence>
<evidence type="ECO:0000256" key="3">
    <source>
        <dbReference type="ARBA" id="ARBA00022792"/>
    </source>
</evidence>
<evidence type="ECO:0000256" key="7">
    <source>
        <dbReference type="PROSITE-ProRule" id="PRU01094"/>
    </source>
</evidence>
<sequence length="356" mass="39700">MIRSRVCSHLANAYPVARGPALVLTRRVQTQPSPNSPSKNPIPPPNEHRKPHVQLRPAPIKPPKTKPNPQPTPPPPPVVQTVEPISLTSLKETTVRDISDAENHGILTPPPPGAGWARSTLHKILQLGKFYFRGTKLVYTRSKIARDIRKRIQANGAPLERWEHRMLHTQSADMKRLVPFVLIALVLEEIIPLIVLYAPGMLPSTCILPSQHERIQDKAIDKALMLTTNHGPALKDLTRAANGGEIPLNSLTGEVPMVLCGLLRLSTSGFDSLRIRRIRRHLTFIEQDDALLMKEGLQGLSSQDLVQALYERGVVTRGLGSTEQLKLLKWWLKSVEERENPLARRVYLVAHLGATQ</sequence>
<keyword evidence="3" id="KW-0999">Mitochondrion inner membrane</keyword>
<evidence type="ECO:0000256" key="2">
    <source>
        <dbReference type="ARBA" id="ARBA00022692"/>
    </source>
</evidence>
<evidence type="ECO:0000256" key="4">
    <source>
        <dbReference type="ARBA" id="ARBA00022989"/>
    </source>
</evidence>
<keyword evidence="5 7" id="KW-0496">Mitochondrion</keyword>
<evidence type="ECO:0000313" key="12">
    <source>
        <dbReference type="Proteomes" id="UP001215280"/>
    </source>
</evidence>
<comment type="caution">
    <text evidence="11">The sequence shown here is derived from an EMBL/GenBank/DDBJ whole genome shotgun (WGS) entry which is preliminary data.</text>
</comment>
<protein>
    <recommendedName>
        <fullName evidence="10">Letm1 RBD domain-containing protein</fullName>
    </recommendedName>
</protein>
<dbReference type="GO" id="GO:0030003">
    <property type="term" value="P:intracellular monoatomic cation homeostasis"/>
    <property type="evidence" value="ECO:0007669"/>
    <property type="project" value="TreeGrafter"/>
</dbReference>
<dbReference type="GO" id="GO:0005743">
    <property type="term" value="C:mitochondrial inner membrane"/>
    <property type="evidence" value="ECO:0007669"/>
    <property type="project" value="UniProtKB-SubCell"/>
</dbReference>
<gene>
    <name evidence="11" type="ORF">DFH07DRAFT_743017</name>
</gene>
<dbReference type="GO" id="GO:0043022">
    <property type="term" value="F:ribosome binding"/>
    <property type="evidence" value="ECO:0007669"/>
    <property type="project" value="InterPro"/>
</dbReference>
<feature type="region of interest" description="Disordered" evidence="8">
    <location>
        <begin position="28"/>
        <end position="81"/>
    </location>
</feature>
<keyword evidence="4 9" id="KW-1133">Transmembrane helix</keyword>
<dbReference type="Pfam" id="PF07766">
    <property type="entry name" value="LETM1_RBD"/>
    <property type="match status" value="1"/>
</dbReference>
<evidence type="ECO:0000256" key="5">
    <source>
        <dbReference type="ARBA" id="ARBA00023128"/>
    </source>
</evidence>
<feature type="transmembrane region" description="Helical" evidence="9">
    <location>
        <begin position="177"/>
        <end position="198"/>
    </location>
</feature>
<dbReference type="EMBL" id="JARJLG010000063">
    <property type="protein sequence ID" value="KAJ7755695.1"/>
    <property type="molecule type" value="Genomic_DNA"/>
</dbReference>
<reference evidence="11" key="1">
    <citation type="submission" date="2023-03" db="EMBL/GenBank/DDBJ databases">
        <title>Massive genome expansion in bonnet fungi (Mycena s.s.) driven by repeated elements and novel gene families across ecological guilds.</title>
        <authorList>
            <consortium name="Lawrence Berkeley National Laboratory"/>
            <person name="Harder C.B."/>
            <person name="Miyauchi S."/>
            <person name="Viragh M."/>
            <person name="Kuo A."/>
            <person name="Thoen E."/>
            <person name="Andreopoulos B."/>
            <person name="Lu D."/>
            <person name="Skrede I."/>
            <person name="Drula E."/>
            <person name="Henrissat B."/>
            <person name="Morin E."/>
            <person name="Kohler A."/>
            <person name="Barry K."/>
            <person name="LaButti K."/>
            <person name="Morin E."/>
            <person name="Salamov A."/>
            <person name="Lipzen A."/>
            <person name="Mereny Z."/>
            <person name="Hegedus B."/>
            <person name="Baldrian P."/>
            <person name="Stursova M."/>
            <person name="Weitz H."/>
            <person name="Taylor A."/>
            <person name="Grigoriev I.V."/>
            <person name="Nagy L.G."/>
            <person name="Martin F."/>
            <person name="Kauserud H."/>
        </authorList>
    </citation>
    <scope>NUCLEOTIDE SEQUENCE</scope>
    <source>
        <strain evidence="11">CBHHK188m</strain>
    </source>
</reference>
<organism evidence="11 12">
    <name type="scientific">Mycena maculata</name>
    <dbReference type="NCBI Taxonomy" id="230809"/>
    <lineage>
        <taxon>Eukaryota</taxon>
        <taxon>Fungi</taxon>
        <taxon>Dikarya</taxon>
        <taxon>Basidiomycota</taxon>
        <taxon>Agaricomycotina</taxon>
        <taxon>Agaricomycetes</taxon>
        <taxon>Agaricomycetidae</taxon>
        <taxon>Agaricales</taxon>
        <taxon>Marasmiineae</taxon>
        <taxon>Mycenaceae</taxon>
        <taxon>Mycena</taxon>
    </lineage>
</organism>
<evidence type="ECO:0000259" key="10">
    <source>
        <dbReference type="PROSITE" id="PS51758"/>
    </source>
</evidence>
<keyword evidence="12" id="KW-1185">Reference proteome</keyword>
<dbReference type="PANTHER" id="PTHR14009">
    <property type="entry name" value="LEUCINE ZIPPER-EF-HAND CONTAINING TRANSMEMBRANE PROTEIN"/>
    <property type="match status" value="1"/>
</dbReference>
<keyword evidence="2 9" id="KW-0812">Transmembrane</keyword>
<comment type="subcellular location">
    <subcellularLocation>
        <location evidence="1">Mitochondrion inner membrane</location>
        <topology evidence="1">Single-pass membrane protein</topology>
    </subcellularLocation>
</comment>
<evidence type="ECO:0000256" key="1">
    <source>
        <dbReference type="ARBA" id="ARBA00004434"/>
    </source>
</evidence>
<dbReference type="PROSITE" id="PS51758">
    <property type="entry name" value="LETM1_RBD"/>
    <property type="match status" value="1"/>
</dbReference>
<evidence type="ECO:0000313" key="11">
    <source>
        <dbReference type="EMBL" id="KAJ7755695.1"/>
    </source>
</evidence>
<evidence type="ECO:0000256" key="6">
    <source>
        <dbReference type="ARBA" id="ARBA00023136"/>
    </source>
</evidence>
<keyword evidence="6 9" id="KW-0472">Membrane</keyword>
<name>A0AAD7J437_9AGAR</name>
<proteinExistence type="predicted"/>
<accession>A0AAD7J437</accession>
<dbReference type="InterPro" id="IPR033122">
    <property type="entry name" value="LETM1-like_RBD"/>
</dbReference>
<dbReference type="PANTHER" id="PTHR14009:SF1">
    <property type="entry name" value="MITOCHONDRIAL PROTON_CALCIUM EXCHANGER PROTEIN"/>
    <property type="match status" value="1"/>
</dbReference>
<dbReference type="AlphaFoldDB" id="A0AAD7J437"/>
<dbReference type="Proteomes" id="UP001215280">
    <property type="component" value="Unassembled WGS sequence"/>
</dbReference>